<gene>
    <name evidence="2" type="ORF">Q8A70_01945</name>
</gene>
<keyword evidence="1" id="KW-0812">Transmembrane</keyword>
<reference evidence="3" key="1">
    <citation type="submission" date="2023-08" db="EMBL/GenBank/DDBJ databases">
        <title>Rhodospirillaceae gen. nov., a novel taxon isolated from the Yangtze River Yuezi River estuary sludge.</title>
        <authorList>
            <person name="Ruan L."/>
        </authorList>
    </citation>
    <scope>NUCLEOTIDE SEQUENCE [LARGE SCALE GENOMIC DNA]</scope>
    <source>
        <strain evidence="3">R-7</strain>
    </source>
</reference>
<organism evidence="2 3">
    <name type="scientific">Dongia sedimenti</name>
    <dbReference type="NCBI Taxonomy" id="3064282"/>
    <lineage>
        <taxon>Bacteria</taxon>
        <taxon>Pseudomonadati</taxon>
        <taxon>Pseudomonadota</taxon>
        <taxon>Alphaproteobacteria</taxon>
        <taxon>Rhodospirillales</taxon>
        <taxon>Dongiaceae</taxon>
        <taxon>Dongia</taxon>
    </lineage>
</organism>
<keyword evidence="1" id="KW-1133">Transmembrane helix</keyword>
<sequence length="71" mass="7807">MFGSFGITEWVAASITLWLAAQLPLGMLVGFYLRRATALSTIGAVEAVPVYARRKRGWQEFLQIPAAPRAL</sequence>
<keyword evidence="1" id="KW-0472">Membrane</keyword>
<comment type="caution">
    <text evidence="2">The sequence shown here is derived from an EMBL/GenBank/DDBJ whole genome shotgun (WGS) entry which is preliminary data.</text>
</comment>
<dbReference type="Proteomes" id="UP001230156">
    <property type="component" value="Unassembled WGS sequence"/>
</dbReference>
<dbReference type="EMBL" id="JAUYVI010000001">
    <property type="protein sequence ID" value="MDQ7246405.1"/>
    <property type="molecule type" value="Genomic_DNA"/>
</dbReference>
<proteinExistence type="predicted"/>
<evidence type="ECO:0000256" key="1">
    <source>
        <dbReference type="SAM" id="Phobius"/>
    </source>
</evidence>
<accession>A0ABU0YGT5</accession>
<dbReference type="RefSeq" id="WP_379953790.1">
    <property type="nucleotide sequence ID" value="NZ_JAUYVI010000001.1"/>
</dbReference>
<keyword evidence="3" id="KW-1185">Reference proteome</keyword>
<feature type="transmembrane region" description="Helical" evidence="1">
    <location>
        <begin position="12"/>
        <end position="33"/>
    </location>
</feature>
<name>A0ABU0YGT5_9PROT</name>
<protein>
    <submittedName>
        <fullName evidence="2">Uncharacterized protein</fullName>
    </submittedName>
</protein>
<evidence type="ECO:0000313" key="2">
    <source>
        <dbReference type="EMBL" id="MDQ7246405.1"/>
    </source>
</evidence>
<evidence type="ECO:0000313" key="3">
    <source>
        <dbReference type="Proteomes" id="UP001230156"/>
    </source>
</evidence>